<feature type="compositionally biased region" description="Acidic residues" evidence="1">
    <location>
        <begin position="42"/>
        <end position="54"/>
    </location>
</feature>
<dbReference type="AlphaFoldDB" id="A0A835S9Y8"/>
<proteinExistence type="predicted"/>
<dbReference type="EMBL" id="JADCNM010000001">
    <property type="protein sequence ID" value="KAG0499998.1"/>
    <property type="molecule type" value="Genomic_DNA"/>
</dbReference>
<feature type="region of interest" description="Disordered" evidence="1">
    <location>
        <begin position="34"/>
        <end position="54"/>
    </location>
</feature>
<comment type="caution">
    <text evidence="2">The sequence shown here is derived from an EMBL/GenBank/DDBJ whole genome shotgun (WGS) entry which is preliminary data.</text>
</comment>
<organism evidence="2 3">
    <name type="scientific">Vanilla planifolia</name>
    <name type="common">Vanilla</name>
    <dbReference type="NCBI Taxonomy" id="51239"/>
    <lineage>
        <taxon>Eukaryota</taxon>
        <taxon>Viridiplantae</taxon>
        <taxon>Streptophyta</taxon>
        <taxon>Embryophyta</taxon>
        <taxon>Tracheophyta</taxon>
        <taxon>Spermatophyta</taxon>
        <taxon>Magnoliopsida</taxon>
        <taxon>Liliopsida</taxon>
        <taxon>Asparagales</taxon>
        <taxon>Orchidaceae</taxon>
        <taxon>Vanilloideae</taxon>
        <taxon>Vanilleae</taxon>
        <taxon>Vanilla</taxon>
    </lineage>
</organism>
<evidence type="ECO:0000256" key="1">
    <source>
        <dbReference type="SAM" id="MobiDB-lite"/>
    </source>
</evidence>
<evidence type="ECO:0000313" key="2">
    <source>
        <dbReference type="EMBL" id="KAG0499998.1"/>
    </source>
</evidence>
<protein>
    <submittedName>
        <fullName evidence="2">Uncharacterized protein</fullName>
    </submittedName>
</protein>
<sequence length="54" mass="6343">MFEEVKFFTRWLHNVNNVDLMRNLVVDVRKTSLSIGGRGTDIDDDDDDEEEEVK</sequence>
<dbReference type="Proteomes" id="UP000639772">
    <property type="component" value="Chromosome 1"/>
</dbReference>
<evidence type="ECO:0000313" key="3">
    <source>
        <dbReference type="Proteomes" id="UP000639772"/>
    </source>
</evidence>
<gene>
    <name evidence="2" type="ORF">HPP92_000070</name>
</gene>
<reference evidence="2 3" key="1">
    <citation type="journal article" date="2020" name="Nat. Food">
        <title>A phased Vanilla planifolia genome enables genetic improvement of flavour and production.</title>
        <authorList>
            <person name="Hasing T."/>
            <person name="Tang H."/>
            <person name="Brym M."/>
            <person name="Khazi F."/>
            <person name="Huang T."/>
            <person name="Chambers A.H."/>
        </authorList>
    </citation>
    <scope>NUCLEOTIDE SEQUENCE [LARGE SCALE GENOMIC DNA]</scope>
    <source>
        <tissue evidence="2">Leaf</tissue>
    </source>
</reference>
<accession>A0A835S9Y8</accession>
<name>A0A835S9Y8_VANPL</name>